<dbReference type="EMBL" id="BAAAHP010000013">
    <property type="protein sequence ID" value="GAA0921918.1"/>
    <property type="molecule type" value="Genomic_DNA"/>
</dbReference>
<evidence type="ECO:0000256" key="1">
    <source>
        <dbReference type="ARBA" id="ARBA00004651"/>
    </source>
</evidence>
<comment type="subcellular location">
    <subcellularLocation>
        <location evidence="1">Cell membrane</location>
        <topology evidence="1">Multi-pass membrane protein</topology>
    </subcellularLocation>
</comment>
<feature type="transmembrane region" description="Helical" evidence="7">
    <location>
        <begin position="431"/>
        <end position="447"/>
    </location>
</feature>
<evidence type="ECO:0008006" key="10">
    <source>
        <dbReference type="Google" id="ProtNLM"/>
    </source>
</evidence>
<feature type="transmembrane region" description="Helical" evidence="7">
    <location>
        <begin position="404"/>
        <end position="425"/>
    </location>
</feature>
<dbReference type="PANTHER" id="PTHR30250:SF11">
    <property type="entry name" value="O-ANTIGEN TRANSPORTER-RELATED"/>
    <property type="match status" value="1"/>
</dbReference>
<feature type="transmembrane region" description="Helical" evidence="7">
    <location>
        <begin position="56"/>
        <end position="77"/>
    </location>
</feature>
<sequence length="460" mass="46978">MATRGEATPTTERGSRSATEVDAGSGAADPGGSGARPRWARGGPDSWWAPQHRDGLMLVLSAAVSAAIGMVFWVLAARLFEQGVVGVNSAALSAITLLASASHLNLGNALLRFVPVSVRPGALVAGCFAVGLGWGAVVGLVFGVGAGIWAPDLVATLGHPALIAFYVVAVPVWTAFVLQDSALTAIKRVPLVLVENVAFAVLKIVLLVLASWSGMAFGIAGGTLAATALVVVVVVAYLSRALRRQPAPEHVQPATARDLAGFLGADYAGNVAWQSATFGLPLLVIALTDPAGAAVYGIAWQITYCLYLVASSMGKAMVVHSAGGDSDAIVRARRGMDRKTMTLVLPGALVLAAGSSLILSVFGRAYAEGGAVLLALLALSAIPNVVSNSALWEARVRRTRSVQFGLPAATSAAVFAGTLVLVPAIGLTGVGWAWLGAQTVAAAVILVHRRVRRPAPAATG</sequence>
<reference evidence="9" key="1">
    <citation type="journal article" date="2019" name="Int. J. Syst. Evol. Microbiol.">
        <title>The Global Catalogue of Microorganisms (GCM) 10K type strain sequencing project: providing services to taxonomists for standard genome sequencing and annotation.</title>
        <authorList>
            <consortium name="The Broad Institute Genomics Platform"/>
            <consortium name="The Broad Institute Genome Sequencing Center for Infectious Disease"/>
            <person name="Wu L."/>
            <person name="Ma J."/>
        </authorList>
    </citation>
    <scope>NUCLEOTIDE SEQUENCE [LARGE SCALE GENOMIC DNA]</scope>
    <source>
        <strain evidence="9">JCM 11117</strain>
    </source>
</reference>
<dbReference type="RefSeq" id="WP_343938421.1">
    <property type="nucleotide sequence ID" value="NZ_BAAAHP010000013.1"/>
</dbReference>
<name>A0ABP3ZKL5_9PSEU</name>
<feature type="transmembrane region" description="Helical" evidence="7">
    <location>
        <begin position="161"/>
        <end position="178"/>
    </location>
</feature>
<keyword evidence="9" id="KW-1185">Reference proteome</keyword>
<evidence type="ECO:0000313" key="9">
    <source>
        <dbReference type="Proteomes" id="UP001499967"/>
    </source>
</evidence>
<comment type="caution">
    <text evidence="8">The sequence shown here is derived from an EMBL/GenBank/DDBJ whole genome shotgun (WGS) entry which is preliminary data.</text>
</comment>
<evidence type="ECO:0000256" key="2">
    <source>
        <dbReference type="ARBA" id="ARBA00022475"/>
    </source>
</evidence>
<evidence type="ECO:0000313" key="8">
    <source>
        <dbReference type="EMBL" id="GAA0921918.1"/>
    </source>
</evidence>
<evidence type="ECO:0000256" key="4">
    <source>
        <dbReference type="ARBA" id="ARBA00022989"/>
    </source>
</evidence>
<evidence type="ECO:0000256" key="6">
    <source>
        <dbReference type="SAM" id="MobiDB-lite"/>
    </source>
</evidence>
<keyword evidence="5 7" id="KW-0472">Membrane</keyword>
<accession>A0ABP3ZKL5</accession>
<feature type="compositionally biased region" description="Polar residues" evidence="6">
    <location>
        <begin position="8"/>
        <end position="18"/>
    </location>
</feature>
<proteinExistence type="predicted"/>
<protein>
    <recommendedName>
        <fullName evidence="10">O-antigen/teichoic acid export membrane protein</fullName>
    </recommendedName>
</protein>
<evidence type="ECO:0000256" key="3">
    <source>
        <dbReference type="ARBA" id="ARBA00022692"/>
    </source>
</evidence>
<feature type="transmembrane region" description="Helical" evidence="7">
    <location>
        <begin position="190"/>
        <end position="210"/>
    </location>
</feature>
<gene>
    <name evidence="8" type="ORF">GCM10009559_05100</name>
</gene>
<dbReference type="PANTHER" id="PTHR30250">
    <property type="entry name" value="PST FAMILY PREDICTED COLANIC ACID TRANSPORTER"/>
    <property type="match status" value="1"/>
</dbReference>
<feature type="transmembrane region" description="Helical" evidence="7">
    <location>
        <begin position="89"/>
        <end position="111"/>
    </location>
</feature>
<keyword evidence="2" id="KW-1003">Cell membrane</keyword>
<feature type="region of interest" description="Disordered" evidence="6">
    <location>
        <begin position="1"/>
        <end position="45"/>
    </location>
</feature>
<feature type="transmembrane region" description="Helical" evidence="7">
    <location>
        <begin position="123"/>
        <end position="149"/>
    </location>
</feature>
<feature type="transmembrane region" description="Helical" evidence="7">
    <location>
        <begin position="343"/>
        <end position="366"/>
    </location>
</feature>
<feature type="transmembrane region" description="Helical" evidence="7">
    <location>
        <begin position="216"/>
        <end position="238"/>
    </location>
</feature>
<organism evidence="8 9">
    <name type="scientific">Pseudonocardia zijingensis</name>
    <dbReference type="NCBI Taxonomy" id="153376"/>
    <lineage>
        <taxon>Bacteria</taxon>
        <taxon>Bacillati</taxon>
        <taxon>Actinomycetota</taxon>
        <taxon>Actinomycetes</taxon>
        <taxon>Pseudonocardiales</taxon>
        <taxon>Pseudonocardiaceae</taxon>
        <taxon>Pseudonocardia</taxon>
    </lineage>
</organism>
<keyword evidence="4 7" id="KW-1133">Transmembrane helix</keyword>
<dbReference type="Proteomes" id="UP001499967">
    <property type="component" value="Unassembled WGS sequence"/>
</dbReference>
<keyword evidence="3 7" id="KW-0812">Transmembrane</keyword>
<dbReference type="InterPro" id="IPR050833">
    <property type="entry name" value="Poly_Biosynth_Transport"/>
</dbReference>
<evidence type="ECO:0000256" key="7">
    <source>
        <dbReference type="SAM" id="Phobius"/>
    </source>
</evidence>
<feature type="transmembrane region" description="Helical" evidence="7">
    <location>
        <begin position="372"/>
        <end position="392"/>
    </location>
</feature>
<evidence type="ECO:0000256" key="5">
    <source>
        <dbReference type="ARBA" id="ARBA00023136"/>
    </source>
</evidence>